<accession>A0AAN3QXQ7</accession>
<keyword evidence="1" id="KW-1133">Transmembrane helix</keyword>
<dbReference type="AlphaFoldDB" id="A0AAN3QXQ7"/>
<gene>
    <name evidence="2" type="ORF">JYC20_001721</name>
</gene>
<reference evidence="2" key="1">
    <citation type="submission" date="2021-02" db="EMBL/GenBank/DDBJ databases">
        <authorList>
            <consortium name="PulseNet: The National Subtyping Network for Foodborne Disease Surveillance"/>
        </authorList>
    </citation>
    <scope>NUCLEOTIDE SEQUENCE</scope>
    <source>
        <strain evidence="2">PNUSAC020384</strain>
    </source>
</reference>
<feature type="transmembrane region" description="Helical" evidence="1">
    <location>
        <begin position="162"/>
        <end position="183"/>
    </location>
</feature>
<sequence>MELNAIPTQLITTAFVFGLAALAFSTAPFLFTLSNGILKARNGNTSSSSIISVFCIAFILHTASCIFFILGIKLLDILNNLYESNYYTNKIFPIFWARGENEVFQLAGASGSLEEKGAYLQLFALQTIVDWIIIIIPILIFITASTYGAIQARKDTMHTDYLSFFIWMGISNIIAFFLFFIWAKIASLALFIPNGADLISKMFEMYKNLPI</sequence>
<dbReference type="Proteomes" id="UP000735326">
    <property type="component" value="Unassembled WGS sequence"/>
</dbReference>
<proteinExistence type="predicted"/>
<evidence type="ECO:0000313" key="3">
    <source>
        <dbReference type="Proteomes" id="UP000735326"/>
    </source>
</evidence>
<keyword evidence="1" id="KW-0812">Transmembrane</keyword>
<evidence type="ECO:0000313" key="2">
    <source>
        <dbReference type="EMBL" id="EHB2512523.1"/>
    </source>
</evidence>
<dbReference type="RefSeq" id="WP_070273930.1">
    <property type="nucleotide sequence ID" value="NZ_MJYS01000077.1"/>
</dbReference>
<name>A0AAN3QXQ7_CAMJU</name>
<keyword evidence="1" id="KW-0472">Membrane</keyword>
<evidence type="ECO:0000256" key="1">
    <source>
        <dbReference type="SAM" id="Phobius"/>
    </source>
</evidence>
<feature type="transmembrane region" description="Helical" evidence="1">
    <location>
        <begin position="12"/>
        <end position="38"/>
    </location>
</feature>
<feature type="transmembrane region" description="Helical" evidence="1">
    <location>
        <begin position="50"/>
        <end position="72"/>
    </location>
</feature>
<comment type="caution">
    <text evidence="2">The sequence shown here is derived from an EMBL/GenBank/DDBJ whole genome shotgun (WGS) entry which is preliminary data.</text>
</comment>
<protein>
    <submittedName>
        <fullName evidence="2">Uncharacterized protein</fullName>
    </submittedName>
</protein>
<feature type="transmembrane region" description="Helical" evidence="1">
    <location>
        <begin position="128"/>
        <end position="150"/>
    </location>
</feature>
<organism evidence="2 3">
    <name type="scientific">Campylobacter jejuni</name>
    <dbReference type="NCBI Taxonomy" id="197"/>
    <lineage>
        <taxon>Bacteria</taxon>
        <taxon>Pseudomonadati</taxon>
        <taxon>Campylobacterota</taxon>
        <taxon>Epsilonproteobacteria</taxon>
        <taxon>Campylobacterales</taxon>
        <taxon>Campylobacteraceae</taxon>
        <taxon>Campylobacter</taxon>
    </lineage>
</organism>
<dbReference type="EMBL" id="AAYVUT010000013">
    <property type="protein sequence ID" value="EHB2512523.1"/>
    <property type="molecule type" value="Genomic_DNA"/>
</dbReference>